<evidence type="ECO:0000256" key="1">
    <source>
        <dbReference type="SAM" id="MobiDB-lite"/>
    </source>
</evidence>
<dbReference type="EMBL" id="CP031166">
    <property type="protein sequence ID" value="AXV10215.1"/>
    <property type="molecule type" value="Genomic_DNA"/>
</dbReference>
<name>A0A346Y6W8_9ACTN</name>
<protein>
    <submittedName>
        <fullName evidence="2">Uncharacterized protein</fullName>
    </submittedName>
</protein>
<organism evidence="2 3">
    <name type="scientific">Euzebya pacifica</name>
    <dbReference type="NCBI Taxonomy" id="1608957"/>
    <lineage>
        <taxon>Bacteria</taxon>
        <taxon>Bacillati</taxon>
        <taxon>Actinomycetota</taxon>
        <taxon>Nitriliruptoria</taxon>
        <taxon>Euzebyales</taxon>
    </lineage>
</organism>
<dbReference type="KEGG" id="euz:DVS28_b0475"/>
<feature type="region of interest" description="Disordered" evidence="1">
    <location>
        <begin position="255"/>
        <end position="275"/>
    </location>
</feature>
<reference evidence="2 3" key="1">
    <citation type="submission" date="2018-09" db="EMBL/GenBank/DDBJ databases">
        <title>Complete genome sequence of Euzebya sp. DY32-46 isolated from seawater of Pacific Ocean.</title>
        <authorList>
            <person name="Xu L."/>
            <person name="Wu Y.-H."/>
            <person name="Xu X.-W."/>
        </authorList>
    </citation>
    <scope>NUCLEOTIDE SEQUENCE [LARGE SCALE GENOMIC DNA]</scope>
    <source>
        <strain evidence="2 3">DY32-46</strain>
        <plasmid evidence="3">pedy32-46i</plasmid>
    </source>
</reference>
<dbReference type="AlphaFoldDB" id="A0A346Y6W8"/>
<feature type="region of interest" description="Disordered" evidence="1">
    <location>
        <begin position="38"/>
        <end position="57"/>
    </location>
</feature>
<evidence type="ECO:0000313" key="3">
    <source>
        <dbReference type="Proteomes" id="UP000264006"/>
    </source>
</evidence>
<sequence>MLLTILLIVLLLGGAGLIGYAFRDRIVDWWASRNDDDLDDDFDAPDPANVTDNPKASRLPKIGMRRGKKAKTTKVVLGEDGMPEPVDVPWPTDNGPAVTLPDTDVDPEELIDVITAEAARLEATRDILEDTQPDSGQGAYADAVSRLRVIAHWADTHMFEADGWDGITDRVDELARHASGLVVGDTATVLPVPFPIAFGSAIPTGGTIAAGPHADRIGRAYELLGVTRPQRVVVTETTAKVERFESIESGTDLTGVETATAGRAKNTAAPEPAGVKAEELTLHTSYGLPDPLPDTVGV</sequence>
<gene>
    <name evidence="2" type="ORF">DVS28_b0475</name>
</gene>
<dbReference type="RefSeq" id="WP_114594787.1">
    <property type="nucleotide sequence ID" value="NZ_CP031166.1"/>
</dbReference>
<keyword evidence="3" id="KW-1185">Reference proteome</keyword>
<proteinExistence type="predicted"/>
<keyword evidence="2" id="KW-0614">Plasmid</keyword>
<dbReference type="Proteomes" id="UP000264006">
    <property type="component" value="Plasmid pEDY32-46I"/>
</dbReference>
<geneLocation type="plasmid" evidence="3">
    <name>pedy32-46i</name>
</geneLocation>
<accession>A0A346Y6W8</accession>
<evidence type="ECO:0000313" key="2">
    <source>
        <dbReference type="EMBL" id="AXV10215.1"/>
    </source>
</evidence>